<evidence type="ECO:0000259" key="1">
    <source>
        <dbReference type="PROSITE" id="PS51309"/>
    </source>
</evidence>
<dbReference type="PROSITE" id="PS51309">
    <property type="entry name" value="PABC"/>
    <property type="match status" value="1"/>
</dbReference>
<dbReference type="InterPro" id="IPR002004">
    <property type="entry name" value="PABP_HYD_C"/>
</dbReference>
<evidence type="ECO:0000313" key="2">
    <source>
        <dbReference type="EMBL" id="KAK1367335.1"/>
    </source>
</evidence>
<proteinExistence type="predicted"/>
<dbReference type="Pfam" id="PF00658">
    <property type="entry name" value="MLLE"/>
    <property type="match status" value="1"/>
</dbReference>
<dbReference type="PANTHER" id="PTHR47718:SF13">
    <property type="entry name" value="OS09G0290500 PROTEIN"/>
    <property type="match status" value="1"/>
</dbReference>
<protein>
    <recommendedName>
        <fullName evidence="1">PABC domain-containing protein</fullName>
    </recommendedName>
</protein>
<accession>A0AAD8M9M2</accession>
<feature type="domain" description="PABC" evidence="1">
    <location>
        <begin position="318"/>
        <end position="395"/>
    </location>
</feature>
<dbReference type="GO" id="GO:0003723">
    <property type="term" value="F:RNA binding"/>
    <property type="evidence" value="ECO:0007669"/>
    <property type="project" value="InterPro"/>
</dbReference>
<dbReference type="Proteomes" id="UP001237642">
    <property type="component" value="Unassembled WGS sequence"/>
</dbReference>
<keyword evidence="3" id="KW-1185">Reference proteome</keyword>
<reference evidence="2" key="2">
    <citation type="submission" date="2023-05" db="EMBL/GenBank/DDBJ databases">
        <authorList>
            <person name="Schelkunov M.I."/>
        </authorList>
    </citation>
    <scope>NUCLEOTIDE SEQUENCE</scope>
    <source>
        <strain evidence="2">Hsosn_3</strain>
        <tissue evidence="2">Leaf</tissue>
    </source>
</reference>
<comment type="caution">
    <text evidence="2">The sequence shown here is derived from an EMBL/GenBank/DDBJ whole genome shotgun (WGS) entry which is preliminary data.</text>
</comment>
<dbReference type="InterPro" id="IPR036053">
    <property type="entry name" value="PABP-dom"/>
</dbReference>
<dbReference type="InterPro" id="IPR004330">
    <property type="entry name" value="FAR1_DNA_bnd_dom"/>
</dbReference>
<sequence>MQDHNEKEKSSMKPFDIEVESTEQQITDVEEPHIGMIFYSYEDLLRYYERYAKQKGFAVVLRTTSKSDDGEKIYKTITCCRGGQRALRSKNEFKSKPTAGTNCKARLNIIIGPDTRCVLNSLVLEHNHSLSPNKTRYFRLNRSLNPHVKRKLELNDIAGIRANKSYRSLVVEAGGPENVPFLEKDCRIFLDKVRRLRLGEGDAMAINAYFLKMQADNAKFFYVMDLDEKGRLKNVFWADARSRAAYEEFNNVITFDTTYLTNNIYTNSKFKEFQLEVKGKIYCEVSLNQTDGSKYEDSTIDKIKNVAGNMARHGTGPPQQNRQHIPLLQTVPADEQTMVENLYLLVKKLEHDQATEVTNMLLKMDKAEVLHILESPDLLKAKVLEAVEVLEKGSQDIAVD</sequence>
<gene>
    <name evidence="2" type="ORF">POM88_042896</name>
</gene>
<dbReference type="PANTHER" id="PTHR47718">
    <property type="entry name" value="OS01G0519700 PROTEIN"/>
    <property type="match status" value="1"/>
</dbReference>
<reference evidence="2" key="1">
    <citation type="submission" date="2023-02" db="EMBL/GenBank/DDBJ databases">
        <title>Genome of toxic invasive species Heracleum sosnowskyi carries increased number of genes despite the absence of recent whole-genome duplications.</title>
        <authorList>
            <person name="Schelkunov M."/>
            <person name="Shtratnikova V."/>
            <person name="Makarenko M."/>
            <person name="Klepikova A."/>
            <person name="Omelchenko D."/>
            <person name="Novikova G."/>
            <person name="Obukhova E."/>
            <person name="Bogdanov V."/>
            <person name="Penin A."/>
            <person name="Logacheva M."/>
        </authorList>
    </citation>
    <scope>NUCLEOTIDE SEQUENCE</scope>
    <source>
        <strain evidence="2">Hsosn_3</strain>
        <tissue evidence="2">Leaf</tissue>
    </source>
</reference>
<dbReference type="EMBL" id="JAUIZM010000009">
    <property type="protein sequence ID" value="KAK1367335.1"/>
    <property type="molecule type" value="Genomic_DNA"/>
</dbReference>
<dbReference type="AlphaFoldDB" id="A0AAD8M9M2"/>
<dbReference type="Gene3D" id="1.10.1900.10">
    <property type="entry name" value="c-terminal domain of poly(a) binding protein"/>
    <property type="match status" value="1"/>
</dbReference>
<name>A0AAD8M9M2_9APIA</name>
<dbReference type="SUPFAM" id="SSF63570">
    <property type="entry name" value="PABC (PABP) domain"/>
    <property type="match status" value="1"/>
</dbReference>
<dbReference type="SMART" id="SM00517">
    <property type="entry name" value="PolyA"/>
    <property type="match status" value="1"/>
</dbReference>
<organism evidence="2 3">
    <name type="scientific">Heracleum sosnowskyi</name>
    <dbReference type="NCBI Taxonomy" id="360622"/>
    <lineage>
        <taxon>Eukaryota</taxon>
        <taxon>Viridiplantae</taxon>
        <taxon>Streptophyta</taxon>
        <taxon>Embryophyta</taxon>
        <taxon>Tracheophyta</taxon>
        <taxon>Spermatophyta</taxon>
        <taxon>Magnoliopsida</taxon>
        <taxon>eudicotyledons</taxon>
        <taxon>Gunneridae</taxon>
        <taxon>Pentapetalae</taxon>
        <taxon>asterids</taxon>
        <taxon>campanulids</taxon>
        <taxon>Apiales</taxon>
        <taxon>Apiaceae</taxon>
        <taxon>Apioideae</taxon>
        <taxon>apioid superclade</taxon>
        <taxon>Tordylieae</taxon>
        <taxon>Tordyliinae</taxon>
        <taxon>Heracleum</taxon>
    </lineage>
</organism>
<evidence type="ECO:0000313" key="3">
    <source>
        <dbReference type="Proteomes" id="UP001237642"/>
    </source>
</evidence>
<dbReference type="Pfam" id="PF03101">
    <property type="entry name" value="FAR1"/>
    <property type="match status" value="1"/>
</dbReference>